<dbReference type="InterPro" id="IPR001525">
    <property type="entry name" value="C5_MeTfrase"/>
</dbReference>
<dbReference type="InterPro" id="IPR000182">
    <property type="entry name" value="GNAT_dom"/>
</dbReference>
<dbReference type="SUPFAM" id="SSF53335">
    <property type="entry name" value="S-adenosyl-L-methionine-dependent methyltransferases"/>
    <property type="match status" value="1"/>
</dbReference>
<reference evidence="6" key="1">
    <citation type="submission" date="2022-10" db="EMBL/GenBank/DDBJ databases">
        <authorList>
            <person name="Chen Y."/>
            <person name="Dougan E. K."/>
            <person name="Chan C."/>
            <person name="Rhodes N."/>
            <person name="Thang M."/>
        </authorList>
    </citation>
    <scope>NUCLEOTIDE SEQUENCE</scope>
</reference>
<dbReference type="PRINTS" id="PR00105">
    <property type="entry name" value="C5METTRFRASE"/>
</dbReference>
<evidence type="ECO:0000313" key="7">
    <source>
        <dbReference type="EMBL" id="CAL1140006.1"/>
    </source>
</evidence>
<comment type="similarity">
    <text evidence="4">Belongs to the class I-like SAM-binding methyltransferase superfamily. C5-methyltransferase family.</text>
</comment>
<evidence type="ECO:0000313" key="8">
    <source>
        <dbReference type="EMBL" id="CAL4773943.1"/>
    </source>
</evidence>
<name>A0A9P1FSL0_9DINO</name>
<feature type="active site" evidence="4">
    <location>
        <position position="296"/>
    </location>
</feature>
<keyword evidence="3 4" id="KW-0949">S-adenosyl-L-methionine</keyword>
<sequence>MADAFVDRPNVWRAISGSANPASFRHELLLQLFERNLWLQKDSGCSRVILQDGKILCCFMFVPPGTPDISFWQMLQAGILKLLLIFGPSAFRRLLQAKAVEEGEINVEGAYRLERMVVEPSVQGKGIGTRALQLALAESDAAGHPVLLKTNEERNVTFYQRLGFEAAGSCGSVALGKRRRACKRLACHLTRRHARGHETVIYEFFSGIGGLRLAYNAAIKSGSDDTGARFRAYEVDEVCCHVYGDLYGASKVLAARREEPWKNAEQEEDELWRCSIDKLPDAAFDGADLWLMSPPCQPFTRTGHRRDVADPRCRALLRLVEALPCLKAPPKGLLLENVVGFQHSEAHRRLRFALEQSGYEVFETVLDPRNFGFPNTRRRFYLLAKRIKRSNGLLSGAHSDHGCPDGPPAVPPQRVDHFLKEAHDLRMRNALQVPKALLEKAFVEGWQLDLAVGSSLVTKTFTGSYGKLAYGAEGLSMAGPLLLDAEGKAPRTRFAFPKPEQWKHVRYFSPKEMANLMGFPDDWSLPGRLKCRTQWRLVGNSVNVAVVEEVLHVDNADNYLRYAAKRQKIRKDLENKALSGTEILPPASSAPASGKSPHIKTHEISLKGLVFHPEEPIDFDLQESWLWHGTRKEGVEGITSSDFDIKRAGSAAGTMFGRGLYFAESCMKSDEYTVADERGWYPLILCRVTCGRFFYCDWKRPFDHTDQLEDACHHKGFHCVLGDREKVSGTYREYIVFDNDQVERVAVSLKGT</sequence>
<dbReference type="InterPro" id="IPR012317">
    <property type="entry name" value="Poly(ADP-ribose)pol_cat_dom"/>
</dbReference>
<dbReference type="PANTHER" id="PTHR46098">
    <property type="entry name" value="TRNA (CYTOSINE(38)-C(5))-METHYLTRANSFERASE"/>
    <property type="match status" value="1"/>
</dbReference>
<dbReference type="Proteomes" id="UP001152797">
    <property type="component" value="Unassembled WGS sequence"/>
</dbReference>
<evidence type="ECO:0000256" key="3">
    <source>
        <dbReference type="ARBA" id="ARBA00022691"/>
    </source>
</evidence>
<dbReference type="EMBL" id="CAMXCT010001100">
    <property type="protein sequence ID" value="CAI3986631.1"/>
    <property type="molecule type" value="Genomic_DNA"/>
</dbReference>
<reference evidence="7" key="2">
    <citation type="submission" date="2024-04" db="EMBL/GenBank/DDBJ databases">
        <authorList>
            <person name="Chen Y."/>
            <person name="Shah S."/>
            <person name="Dougan E. K."/>
            <person name="Thang M."/>
            <person name="Chan C."/>
        </authorList>
    </citation>
    <scope>NUCLEOTIDE SEQUENCE [LARGE SCALE GENOMIC DNA]</scope>
</reference>
<dbReference type="Gene3D" id="3.40.50.150">
    <property type="entry name" value="Vaccinia Virus protein VP39"/>
    <property type="match status" value="1"/>
</dbReference>
<dbReference type="GO" id="GO:0003950">
    <property type="term" value="F:NAD+ poly-ADP-ribosyltransferase activity"/>
    <property type="evidence" value="ECO:0007669"/>
    <property type="project" value="InterPro"/>
</dbReference>
<dbReference type="SUPFAM" id="SSF56399">
    <property type="entry name" value="ADP-ribosylation"/>
    <property type="match status" value="1"/>
</dbReference>
<dbReference type="GO" id="GO:0032259">
    <property type="term" value="P:methylation"/>
    <property type="evidence" value="ECO:0007669"/>
    <property type="project" value="UniProtKB-KW"/>
</dbReference>
<comment type="caution">
    <text evidence="6">The sequence shown here is derived from an EMBL/GenBank/DDBJ whole genome shotgun (WGS) entry which is preliminary data.</text>
</comment>
<dbReference type="SUPFAM" id="SSF55729">
    <property type="entry name" value="Acyl-CoA N-acyltransferases (Nat)"/>
    <property type="match status" value="1"/>
</dbReference>
<dbReference type="PROSITE" id="PS51679">
    <property type="entry name" value="SAM_MT_C5"/>
    <property type="match status" value="1"/>
</dbReference>
<evidence type="ECO:0000256" key="4">
    <source>
        <dbReference type="PROSITE-ProRule" id="PRU01016"/>
    </source>
</evidence>
<dbReference type="InterPro" id="IPR016181">
    <property type="entry name" value="Acyl_CoA_acyltransferase"/>
</dbReference>
<dbReference type="AlphaFoldDB" id="A0A9P1FSL0"/>
<dbReference type="EMBL" id="CAMXCT020001100">
    <property type="protein sequence ID" value="CAL1140006.1"/>
    <property type="molecule type" value="Genomic_DNA"/>
</dbReference>
<dbReference type="PANTHER" id="PTHR46098:SF1">
    <property type="entry name" value="TRNA (CYTOSINE(38)-C(5))-METHYLTRANSFERASE"/>
    <property type="match status" value="1"/>
</dbReference>
<evidence type="ECO:0000256" key="1">
    <source>
        <dbReference type="ARBA" id="ARBA00022603"/>
    </source>
</evidence>
<dbReference type="CDD" id="cd04301">
    <property type="entry name" value="NAT_SF"/>
    <property type="match status" value="1"/>
</dbReference>
<evidence type="ECO:0000313" key="9">
    <source>
        <dbReference type="Proteomes" id="UP001152797"/>
    </source>
</evidence>
<dbReference type="Gene3D" id="3.40.630.30">
    <property type="match status" value="1"/>
</dbReference>
<dbReference type="Pfam" id="PF13508">
    <property type="entry name" value="Acetyltransf_7"/>
    <property type="match status" value="1"/>
</dbReference>
<evidence type="ECO:0000259" key="5">
    <source>
        <dbReference type="PROSITE" id="PS51186"/>
    </source>
</evidence>
<dbReference type="PROSITE" id="PS51186">
    <property type="entry name" value="GNAT"/>
    <property type="match status" value="1"/>
</dbReference>
<feature type="domain" description="N-acetyltransferase" evidence="5">
    <location>
        <begin position="1"/>
        <end position="190"/>
    </location>
</feature>
<gene>
    <name evidence="6" type="ORF">C1SCF055_LOCUS13973</name>
</gene>
<dbReference type="GO" id="GO:0016747">
    <property type="term" value="F:acyltransferase activity, transferring groups other than amino-acyl groups"/>
    <property type="evidence" value="ECO:0007669"/>
    <property type="project" value="InterPro"/>
</dbReference>
<dbReference type="Gene3D" id="3.90.120.10">
    <property type="entry name" value="DNA Methylase, subunit A, domain 2"/>
    <property type="match status" value="1"/>
</dbReference>
<dbReference type="Pfam" id="PF00644">
    <property type="entry name" value="PARP"/>
    <property type="match status" value="1"/>
</dbReference>
<dbReference type="EMBL" id="CAMXCT030001100">
    <property type="protein sequence ID" value="CAL4773943.1"/>
    <property type="molecule type" value="Genomic_DNA"/>
</dbReference>
<evidence type="ECO:0000313" key="6">
    <source>
        <dbReference type="EMBL" id="CAI3986631.1"/>
    </source>
</evidence>
<dbReference type="OrthoDB" id="414133at2759"/>
<dbReference type="InterPro" id="IPR050750">
    <property type="entry name" value="C5-MTase"/>
</dbReference>
<organism evidence="6">
    <name type="scientific">Cladocopium goreaui</name>
    <dbReference type="NCBI Taxonomy" id="2562237"/>
    <lineage>
        <taxon>Eukaryota</taxon>
        <taxon>Sar</taxon>
        <taxon>Alveolata</taxon>
        <taxon>Dinophyceae</taxon>
        <taxon>Suessiales</taxon>
        <taxon>Symbiodiniaceae</taxon>
        <taxon>Cladocopium</taxon>
    </lineage>
</organism>
<evidence type="ECO:0000256" key="2">
    <source>
        <dbReference type="ARBA" id="ARBA00022679"/>
    </source>
</evidence>
<keyword evidence="1 4" id="KW-0489">Methyltransferase</keyword>
<proteinExistence type="inferred from homology"/>
<dbReference type="Pfam" id="PF00145">
    <property type="entry name" value="DNA_methylase"/>
    <property type="match status" value="1"/>
</dbReference>
<protein>
    <submittedName>
        <fullName evidence="8">tRNA (Cytosine(38)-C(5))-methyltransferase (DN A (Cytosine-5)-methyltransferase-like protein 2) (Dnmt2) (M.SpomI) (SpIM.SpoI)</fullName>
    </submittedName>
</protein>
<keyword evidence="2 4" id="KW-0808">Transferase</keyword>
<dbReference type="InterPro" id="IPR029063">
    <property type="entry name" value="SAM-dependent_MTases_sf"/>
</dbReference>
<dbReference type="GO" id="GO:0008168">
    <property type="term" value="F:methyltransferase activity"/>
    <property type="evidence" value="ECO:0007669"/>
    <property type="project" value="UniProtKB-KW"/>
</dbReference>
<accession>A0A9P1FSL0</accession>
<dbReference type="Gene3D" id="3.90.228.10">
    <property type="match status" value="1"/>
</dbReference>
<keyword evidence="9" id="KW-1185">Reference proteome</keyword>